<reference evidence="4" key="1">
    <citation type="journal article" date="2023" name="Mol. Phylogenet. Evol.">
        <title>Genome-scale phylogeny and comparative genomics of the fungal order Sordariales.</title>
        <authorList>
            <person name="Hensen N."/>
            <person name="Bonometti L."/>
            <person name="Westerberg I."/>
            <person name="Brannstrom I.O."/>
            <person name="Guillou S."/>
            <person name="Cros-Aarteil S."/>
            <person name="Calhoun S."/>
            <person name="Haridas S."/>
            <person name="Kuo A."/>
            <person name="Mondo S."/>
            <person name="Pangilinan J."/>
            <person name="Riley R."/>
            <person name="LaButti K."/>
            <person name="Andreopoulos B."/>
            <person name="Lipzen A."/>
            <person name="Chen C."/>
            <person name="Yan M."/>
            <person name="Daum C."/>
            <person name="Ng V."/>
            <person name="Clum A."/>
            <person name="Steindorff A."/>
            <person name="Ohm R.A."/>
            <person name="Martin F."/>
            <person name="Silar P."/>
            <person name="Natvig D.O."/>
            <person name="Lalanne C."/>
            <person name="Gautier V."/>
            <person name="Ament-Velasquez S.L."/>
            <person name="Kruys A."/>
            <person name="Hutchinson M.I."/>
            <person name="Powell A.J."/>
            <person name="Barry K."/>
            <person name="Miller A.N."/>
            <person name="Grigoriev I.V."/>
            <person name="Debuchy R."/>
            <person name="Gladieux P."/>
            <person name="Hiltunen Thoren M."/>
            <person name="Johannesson H."/>
        </authorList>
    </citation>
    <scope>NUCLEOTIDE SEQUENCE</scope>
    <source>
        <strain evidence="4">CBS 333.67</strain>
    </source>
</reference>
<organism evidence="4 5">
    <name type="scientific">Chaetomium strumarium</name>
    <dbReference type="NCBI Taxonomy" id="1170767"/>
    <lineage>
        <taxon>Eukaryota</taxon>
        <taxon>Fungi</taxon>
        <taxon>Dikarya</taxon>
        <taxon>Ascomycota</taxon>
        <taxon>Pezizomycotina</taxon>
        <taxon>Sordariomycetes</taxon>
        <taxon>Sordariomycetidae</taxon>
        <taxon>Sordariales</taxon>
        <taxon>Chaetomiaceae</taxon>
        <taxon>Chaetomium</taxon>
    </lineage>
</organism>
<keyword evidence="5" id="KW-1185">Reference proteome</keyword>
<feature type="region of interest" description="Disordered" evidence="2">
    <location>
        <begin position="306"/>
        <end position="326"/>
    </location>
</feature>
<dbReference type="GO" id="GO:0016192">
    <property type="term" value="P:vesicle-mediated transport"/>
    <property type="evidence" value="ECO:0007669"/>
    <property type="project" value="InterPro"/>
</dbReference>
<feature type="region of interest" description="Disordered" evidence="2">
    <location>
        <begin position="42"/>
        <end position="72"/>
    </location>
</feature>
<feature type="region of interest" description="Disordered" evidence="2">
    <location>
        <begin position="134"/>
        <end position="165"/>
    </location>
</feature>
<evidence type="ECO:0000259" key="3">
    <source>
        <dbReference type="Pfam" id="PF19031"/>
    </source>
</evidence>
<sequence length="866" mass="91089">MTHPPRASGIVPAQLGFLAIYSPGLGTTDETIDDQIVYYGSASTQSSPRRRRQRASTAGDGRPIESVSKEERNERLRQIGLAQGMVEFARSFSGGQPVDAIDTERSRVVLHELEPGWWILASIDLTRLPLPTSKTAAVNPLGPGPSSPPPKETPPSSSQQQQKFEYSSRELKPPLLLLQDLLRAHTLFLLHHGHPSLAALYATGPSSSSSSRSQFTALLARYWDRFLPTWNVLLHGGNPACAVMGGIKIAASGELGIGVGEEERGSGEREVLEGLVGSVEGLVDLVVGRFGWWSPVVKKLAGPGVGHGKVGRRGGKQEERKGEEEEEVSVVERWLGVGEEVGAEDGAVFLGVGALSRRSLRAVTCWMEDIYTWGENAYGVANGAAGSGSRAKRRRAEGKKTMGADQTPPTTDDNAGQTRGKSKSPGPPTLGDAQPGPATPGDATAENGEAGGGMDKMLSYLKLGYGTYWSLGMSGAATNSDTEDGSAKPTDAAEGNNTSRRSAKQDRNTGRFLMGLAEQNHAPEQQDTPSQTNTATQPTVSVELEAGVDQSPQPGSDTPGTAATDAGNRDRKKPNTAELCPVIYIHRPFIYILLFQPTISQPWSELSQSLDVQLSRLHKPLLTSTAYRPEKPIPGGGGGGGGTAQSDEIYDLVFDPHTLAIHSTIPNIPDPADLPLAPPPISRPPPPPPPWTRAEALSTHNQILNMYAGTRRDLSVAERTCKTSRGWWVVWNRSRSGEGPNDGDGDDDRVGDDVLRAAAEPEGTATSTSTSRSGSSGVAGSGSGGDSEKEGGVGAGAKEIFLVRRASDHAGGGGVRGVSTSYIGGSGGGAAAAGGTGGWADGASRLAQGIGVDTRRYIEGLLSLNR</sequence>
<dbReference type="EMBL" id="JAUDZG010000002">
    <property type="protein sequence ID" value="KAK3309169.1"/>
    <property type="molecule type" value="Genomic_DNA"/>
</dbReference>
<feature type="compositionally biased region" description="Polar residues" evidence="2">
    <location>
        <begin position="407"/>
        <end position="419"/>
    </location>
</feature>
<feature type="region of interest" description="Disordered" evidence="2">
    <location>
        <begin position="382"/>
        <end position="451"/>
    </location>
</feature>
<dbReference type="GeneID" id="87880585"/>
<dbReference type="AlphaFoldDB" id="A0AAJ0M533"/>
<dbReference type="Proteomes" id="UP001273166">
    <property type="component" value="Unassembled WGS sequence"/>
</dbReference>
<comment type="similarity">
    <text evidence="1">Belongs to the CCZ1 family.</text>
</comment>
<feature type="region of interest" description="Disordered" evidence="2">
    <location>
        <begin position="477"/>
        <end position="508"/>
    </location>
</feature>
<evidence type="ECO:0000313" key="5">
    <source>
        <dbReference type="Proteomes" id="UP001273166"/>
    </source>
</evidence>
<feature type="region of interest" description="Disordered" evidence="2">
    <location>
        <begin position="548"/>
        <end position="574"/>
    </location>
</feature>
<feature type="compositionally biased region" description="Pro residues" evidence="2">
    <location>
        <begin position="676"/>
        <end position="691"/>
    </location>
</feature>
<dbReference type="PANTHER" id="PTHR13056:SF0">
    <property type="entry name" value="VACUOLAR FUSION PROTEIN CCZ1 HOMOLOG-RELATED"/>
    <property type="match status" value="1"/>
</dbReference>
<proteinExistence type="inferred from homology"/>
<dbReference type="PANTHER" id="PTHR13056">
    <property type="entry name" value="VACUOLAR FUSION PROTEIN CCZ1 HOMOLOG-RELATED"/>
    <property type="match status" value="1"/>
</dbReference>
<dbReference type="RefSeq" id="XP_062724949.1">
    <property type="nucleotide sequence ID" value="XM_062861756.1"/>
</dbReference>
<name>A0AAJ0M533_9PEZI</name>
<protein>
    <recommendedName>
        <fullName evidence="3">CCZ1/INTU/HSP4 first Longin domain-containing protein</fullName>
    </recommendedName>
</protein>
<reference evidence="4" key="2">
    <citation type="submission" date="2023-06" db="EMBL/GenBank/DDBJ databases">
        <authorList>
            <consortium name="Lawrence Berkeley National Laboratory"/>
            <person name="Mondo S.J."/>
            <person name="Hensen N."/>
            <person name="Bonometti L."/>
            <person name="Westerberg I."/>
            <person name="Brannstrom I.O."/>
            <person name="Guillou S."/>
            <person name="Cros-Aarteil S."/>
            <person name="Calhoun S."/>
            <person name="Haridas S."/>
            <person name="Kuo A."/>
            <person name="Pangilinan J."/>
            <person name="Riley R."/>
            <person name="Labutti K."/>
            <person name="Andreopoulos B."/>
            <person name="Lipzen A."/>
            <person name="Chen C."/>
            <person name="Yanf M."/>
            <person name="Daum C."/>
            <person name="Ng V."/>
            <person name="Clum A."/>
            <person name="Steindorff A."/>
            <person name="Ohm R."/>
            <person name="Martin F."/>
            <person name="Silar P."/>
            <person name="Natvig D."/>
            <person name="Lalanne C."/>
            <person name="Gautier V."/>
            <person name="Ament-Velasquez S.L."/>
            <person name="Kruys A."/>
            <person name="Hutchinson M.I."/>
            <person name="Powell A.J."/>
            <person name="Barry K."/>
            <person name="Miller A.N."/>
            <person name="Grigoriev I.V."/>
            <person name="Debuchy R."/>
            <person name="Gladieux P."/>
            <person name="Thoren M.H."/>
            <person name="Johannesson H."/>
        </authorList>
    </citation>
    <scope>NUCLEOTIDE SEQUENCE</scope>
    <source>
        <strain evidence="4">CBS 333.67</strain>
    </source>
</reference>
<feature type="region of interest" description="Disordered" evidence="2">
    <location>
        <begin position="669"/>
        <end position="693"/>
    </location>
</feature>
<dbReference type="InterPro" id="IPR013176">
    <property type="entry name" value="Ccz1"/>
</dbReference>
<dbReference type="InterPro" id="IPR043987">
    <property type="entry name" value="CCZ1/INTU/HSP4_longin_1"/>
</dbReference>
<feature type="compositionally biased region" description="Pro residues" evidence="2">
    <location>
        <begin position="142"/>
        <end position="153"/>
    </location>
</feature>
<feature type="compositionally biased region" description="Low complexity" evidence="2">
    <location>
        <begin position="763"/>
        <end position="776"/>
    </location>
</feature>
<evidence type="ECO:0000256" key="1">
    <source>
        <dbReference type="ARBA" id="ARBA00005352"/>
    </source>
</evidence>
<feature type="domain" description="CCZ1/INTU/HSP4 first Longin" evidence="3">
    <location>
        <begin position="17"/>
        <end position="127"/>
    </location>
</feature>
<gene>
    <name evidence="4" type="ORF">B0T15DRAFT_132061</name>
</gene>
<dbReference type="Pfam" id="PF19031">
    <property type="entry name" value="Intu_longin_1"/>
    <property type="match status" value="1"/>
</dbReference>
<feature type="compositionally biased region" description="Polar residues" evidence="2">
    <location>
        <begin position="550"/>
        <end position="561"/>
    </location>
</feature>
<evidence type="ECO:0000256" key="2">
    <source>
        <dbReference type="SAM" id="MobiDB-lite"/>
    </source>
</evidence>
<feature type="region of interest" description="Disordered" evidence="2">
    <location>
        <begin position="758"/>
        <end position="793"/>
    </location>
</feature>
<accession>A0AAJ0M533</accession>
<dbReference type="GO" id="GO:0035658">
    <property type="term" value="C:Mon1-Ccz1 complex"/>
    <property type="evidence" value="ECO:0007669"/>
    <property type="project" value="InterPro"/>
</dbReference>
<evidence type="ECO:0000313" key="4">
    <source>
        <dbReference type="EMBL" id="KAK3309169.1"/>
    </source>
</evidence>
<comment type="caution">
    <text evidence="4">The sequence shown here is derived from an EMBL/GenBank/DDBJ whole genome shotgun (WGS) entry which is preliminary data.</text>
</comment>